<feature type="signal peptide" evidence="2">
    <location>
        <begin position="1"/>
        <end position="27"/>
    </location>
</feature>
<dbReference type="Proteomes" id="UP000641646">
    <property type="component" value="Unassembled WGS sequence"/>
</dbReference>
<gene>
    <name evidence="3" type="ORF">H6G03_06190</name>
</gene>
<reference evidence="3" key="2">
    <citation type="submission" date="2020-08" db="EMBL/GenBank/DDBJ databases">
        <authorList>
            <person name="Chen M."/>
            <person name="Teng W."/>
            <person name="Zhao L."/>
            <person name="Hu C."/>
            <person name="Zhou Y."/>
            <person name="Han B."/>
            <person name="Song L."/>
            <person name="Shu W."/>
        </authorList>
    </citation>
    <scope>NUCLEOTIDE SEQUENCE</scope>
    <source>
        <strain evidence="3">FACHB-1375</strain>
    </source>
</reference>
<evidence type="ECO:0000313" key="3">
    <source>
        <dbReference type="EMBL" id="MBD2180693.1"/>
    </source>
</evidence>
<sequence>MIKRLAITLCLLTGSIWGSGYIPTALAADPVPVTATPEQILGNPTLSLQDLPPGFKELPPQIAAEVSSKFEGLRQQLIEAGMKPNKFFAYVHPQTFQIVFGFTGTIANQPDRANFDAIIKQIQEPEYQQELIAQYREALKSRQGIEILEYGIIPELNNVAEASTGMTVSVSMQGQPLRLDVAAFRRSNVGAFTGIMYPKDRVPTAQLGAIARLLDNRILQASSGVSPTDTVDPQISPTTTGTTDSGVIPTTGTTDRAVSPTIDTGDSSVDRPGAEEIR</sequence>
<keyword evidence="4" id="KW-1185">Reference proteome</keyword>
<dbReference type="RefSeq" id="WP_190463162.1">
    <property type="nucleotide sequence ID" value="NZ_JACJPW010000011.1"/>
</dbReference>
<keyword evidence="2" id="KW-0732">Signal</keyword>
<feature type="region of interest" description="Disordered" evidence="1">
    <location>
        <begin position="223"/>
        <end position="278"/>
    </location>
</feature>
<dbReference type="AlphaFoldDB" id="A0A926VC78"/>
<reference evidence="3" key="1">
    <citation type="journal article" date="2015" name="ISME J.">
        <title>Draft Genome Sequence of Streptomyces incarnatus NRRL8089, which Produces the Nucleoside Antibiotic Sinefungin.</title>
        <authorList>
            <person name="Oshima K."/>
            <person name="Hattori M."/>
            <person name="Shimizu H."/>
            <person name="Fukuda K."/>
            <person name="Nemoto M."/>
            <person name="Inagaki K."/>
            <person name="Tamura T."/>
        </authorList>
    </citation>
    <scope>NUCLEOTIDE SEQUENCE</scope>
    <source>
        <strain evidence="3">FACHB-1375</strain>
    </source>
</reference>
<evidence type="ECO:0000256" key="2">
    <source>
        <dbReference type="SAM" id="SignalP"/>
    </source>
</evidence>
<feature type="compositionally biased region" description="Basic and acidic residues" evidence="1">
    <location>
        <begin position="268"/>
        <end position="278"/>
    </location>
</feature>
<feature type="chain" id="PRO_5037736463" evidence="2">
    <location>
        <begin position="28"/>
        <end position="278"/>
    </location>
</feature>
<feature type="compositionally biased region" description="Polar residues" evidence="1">
    <location>
        <begin position="223"/>
        <end position="267"/>
    </location>
</feature>
<evidence type="ECO:0000256" key="1">
    <source>
        <dbReference type="SAM" id="MobiDB-lite"/>
    </source>
</evidence>
<comment type="caution">
    <text evidence="3">The sequence shown here is derived from an EMBL/GenBank/DDBJ whole genome shotgun (WGS) entry which is preliminary data.</text>
</comment>
<evidence type="ECO:0000313" key="4">
    <source>
        <dbReference type="Proteomes" id="UP000641646"/>
    </source>
</evidence>
<dbReference type="EMBL" id="JACJPW010000011">
    <property type="protein sequence ID" value="MBD2180693.1"/>
    <property type="molecule type" value="Genomic_DNA"/>
</dbReference>
<name>A0A926VC78_9CYAN</name>
<accession>A0A926VC78</accession>
<organism evidence="3 4">
    <name type="scientific">Aerosakkonema funiforme FACHB-1375</name>
    <dbReference type="NCBI Taxonomy" id="2949571"/>
    <lineage>
        <taxon>Bacteria</taxon>
        <taxon>Bacillati</taxon>
        <taxon>Cyanobacteriota</taxon>
        <taxon>Cyanophyceae</taxon>
        <taxon>Oscillatoriophycideae</taxon>
        <taxon>Aerosakkonematales</taxon>
        <taxon>Aerosakkonemataceae</taxon>
        <taxon>Aerosakkonema</taxon>
    </lineage>
</organism>
<proteinExistence type="predicted"/>
<protein>
    <submittedName>
        <fullName evidence="3">Uncharacterized protein</fullName>
    </submittedName>
</protein>